<reference evidence="2" key="1">
    <citation type="submission" date="2021-01" db="EMBL/GenBank/DDBJ databases">
        <authorList>
            <person name="Corre E."/>
            <person name="Pelletier E."/>
            <person name="Niang G."/>
            <person name="Scheremetjew M."/>
            <person name="Finn R."/>
            <person name="Kale V."/>
            <person name="Holt S."/>
            <person name="Cochrane G."/>
            <person name="Meng A."/>
            <person name="Brown T."/>
            <person name="Cohen L."/>
        </authorList>
    </citation>
    <scope>NUCLEOTIDE SEQUENCE</scope>
</reference>
<evidence type="ECO:0000313" key="2">
    <source>
        <dbReference type="EMBL" id="CAD8834052.1"/>
    </source>
</evidence>
<sequence length="300" mass="33896">MYVSWKYFVLVLVLAVSGHDVCDETDHSYLLQGRTSSIGALKLAPLSNQIPKIFCWVIEGPETGPLVELVTQQMAGCNDHLVFSNYSSRKKMVKLYTDDMILDKVLAPNGHAWLNNTGMVAKAYEFLSNSEIPDNFDWLVKVDSDTFFRPGALPGILADYDPNEALTFTSYVHVEGALEVASRGVFRKYGPGALFKDTLNVNEDSIFDDRWLDYAVKHMGGEVVQLPPTECTSLVLNGYNVRFPAMPNLFKHYNGNDGTWRPEVWKEDFGTSPPCLRRDVVAIHPVKDVDTYREFQRLTR</sequence>
<evidence type="ECO:0008006" key="3">
    <source>
        <dbReference type="Google" id="ProtNLM"/>
    </source>
</evidence>
<feature type="signal peptide" evidence="1">
    <location>
        <begin position="1"/>
        <end position="18"/>
    </location>
</feature>
<gene>
    <name evidence="2" type="ORF">NSCI0253_LOCUS8400</name>
</gene>
<proteinExistence type="predicted"/>
<accession>A0A7S0ZVJ2</accession>
<name>A0A7S0ZVJ2_NOCSC</name>
<protein>
    <recommendedName>
        <fullName evidence="3">Hexosyltransferase</fullName>
    </recommendedName>
</protein>
<keyword evidence="1" id="KW-0732">Signal</keyword>
<dbReference type="AlphaFoldDB" id="A0A7S0ZVJ2"/>
<dbReference type="Gene3D" id="3.90.550.50">
    <property type="match status" value="1"/>
</dbReference>
<evidence type="ECO:0000256" key="1">
    <source>
        <dbReference type="SAM" id="SignalP"/>
    </source>
</evidence>
<feature type="chain" id="PRO_5031202483" description="Hexosyltransferase" evidence="1">
    <location>
        <begin position="19"/>
        <end position="300"/>
    </location>
</feature>
<organism evidence="2">
    <name type="scientific">Noctiluca scintillans</name>
    <name type="common">Sea sparkle</name>
    <name type="synonym">Red tide dinoflagellate</name>
    <dbReference type="NCBI Taxonomy" id="2966"/>
    <lineage>
        <taxon>Eukaryota</taxon>
        <taxon>Sar</taxon>
        <taxon>Alveolata</taxon>
        <taxon>Dinophyceae</taxon>
        <taxon>Noctilucales</taxon>
        <taxon>Noctilucaceae</taxon>
        <taxon>Noctiluca</taxon>
    </lineage>
</organism>
<dbReference type="EMBL" id="HBFQ01011988">
    <property type="protein sequence ID" value="CAD8834052.1"/>
    <property type="molecule type" value="Transcribed_RNA"/>
</dbReference>